<accession>A0A1J5PWA6</accession>
<protein>
    <recommendedName>
        <fullName evidence="2">NERD domain-containing protein</fullName>
    </recommendedName>
</protein>
<comment type="caution">
    <text evidence="1">The sequence shown here is derived from an EMBL/GenBank/DDBJ whole genome shotgun (WGS) entry which is preliminary data.</text>
</comment>
<sequence length="478" mass="54187">MSLNSYTDFVQRVRRHRPSELLPALSLTAIQFYDQELWMADRVRLPWALAAAAKASIVYGNEYRKSGVSERDVAEICSLHSSLDTPLGRKTGDLSESVAAFLVRLSHEQFIYQQSEFEEISRLGVLFDNLDEIATEVLTVDLIEGLLGCSIRDFVGAGFVIATGAKVSEGFFDPEWPQLWDGADSVNAQFPMSLVRQVFHEHFLSSFQDVRETAEQFRQLDELLHHHEFNPLVSRPFVTLPDGRHVAPQVHFAFQRLSTSALYFVGMEKLHESQRKAFTRDVGVVFQDYVGRQLRLIPGASVVPEIIYDNDQRSVDWFVLFDDLVILVEAKSTRLTHLARIGSERLQEDFERCIGKAHRQVTRTHDLLTKGHQSFSAIPTDRPRIAIIATLEPYWAANSSMLKELLPQPSIPTSVASIRAIEHLVGVVTSLGETKFLLDIVSDEDRRNWNLETALPKIDVPKNPILEEGWAKYPFGDE</sequence>
<proteinExistence type="predicted"/>
<evidence type="ECO:0008006" key="2">
    <source>
        <dbReference type="Google" id="ProtNLM"/>
    </source>
</evidence>
<organism evidence="1">
    <name type="scientific">mine drainage metagenome</name>
    <dbReference type="NCBI Taxonomy" id="410659"/>
    <lineage>
        <taxon>unclassified sequences</taxon>
        <taxon>metagenomes</taxon>
        <taxon>ecological metagenomes</taxon>
    </lineage>
</organism>
<gene>
    <name evidence="1" type="ORF">GALL_431830</name>
</gene>
<reference evidence="1" key="1">
    <citation type="submission" date="2016-10" db="EMBL/GenBank/DDBJ databases">
        <title>Sequence of Gallionella enrichment culture.</title>
        <authorList>
            <person name="Poehlein A."/>
            <person name="Muehling M."/>
            <person name="Daniel R."/>
        </authorList>
    </citation>
    <scope>NUCLEOTIDE SEQUENCE</scope>
</reference>
<dbReference type="EMBL" id="MLJW01002259">
    <property type="protein sequence ID" value="OIQ75152.1"/>
    <property type="molecule type" value="Genomic_DNA"/>
</dbReference>
<evidence type="ECO:0000313" key="1">
    <source>
        <dbReference type="EMBL" id="OIQ75152.1"/>
    </source>
</evidence>
<dbReference type="AlphaFoldDB" id="A0A1J5PWA6"/>
<name>A0A1J5PWA6_9ZZZZ</name>